<dbReference type="Proteomes" id="UP000774000">
    <property type="component" value="Unassembled WGS sequence"/>
</dbReference>
<evidence type="ECO:0000256" key="1">
    <source>
        <dbReference type="ARBA" id="ARBA00006525"/>
    </source>
</evidence>
<dbReference type="Pfam" id="PF02481">
    <property type="entry name" value="DNA_processg_A"/>
    <property type="match status" value="1"/>
</dbReference>
<dbReference type="GO" id="GO:0009294">
    <property type="term" value="P:DNA-mediated transformation"/>
    <property type="evidence" value="ECO:0007669"/>
    <property type="project" value="InterPro"/>
</dbReference>
<evidence type="ECO:0000313" key="4">
    <source>
        <dbReference type="Proteomes" id="UP000774000"/>
    </source>
</evidence>
<dbReference type="EMBL" id="JAFBDQ010000005">
    <property type="protein sequence ID" value="MBM7556354.1"/>
    <property type="molecule type" value="Genomic_DNA"/>
</dbReference>
<dbReference type="AlphaFoldDB" id="A0A938XT25"/>
<reference evidence="3" key="1">
    <citation type="submission" date="2021-01" db="EMBL/GenBank/DDBJ databases">
        <title>Genomic Encyclopedia of Type Strains, Phase IV (KMG-IV): sequencing the most valuable type-strain genomes for metagenomic binning, comparative biology and taxonomic classification.</title>
        <authorList>
            <person name="Goeker M."/>
        </authorList>
    </citation>
    <scope>NUCLEOTIDE SEQUENCE</scope>
    <source>
        <strain evidence="3">DSM 23230</strain>
    </source>
</reference>
<dbReference type="RefSeq" id="WP_204701137.1">
    <property type="nucleotide sequence ID" value="NZ_JAFBDQ010000005.1"/>
</dbReference>
<evidence type="ECO:0000313" key="3">
    <source>
        <dbReference type="EMBL" id="MBM7556354.1"/>
    </source>
</evidence>
<protein>
    <submittedName>
        <fullName evidence="3">DNA processing protein</fullName>
    </submittedName>
</protein>
<keyword evidence="4" id="KW-1185">Reference proteome</keyword>
<accession>A0A938XT25</accession>
<comment type="caution">
    <text evidence="3">The sequence shown here is derived from an EMBL/GenBank/DDBJ whole genome shotgun (WGS) entry which is preliminary data.</text>
</comment>
<proteinExistence type="inferred from homology"/>
<gene>
    <name evidence="3" type="ORF">JOC47_001197</name>
</gene>
<dbReference type="SUPFAM" id="SSF102405">
    <property type="entry name" value="MCP/YpsA-like"/>
    <property type="match status" value="1"/>
</dbReference>
<feature type="domain" description="Smf/DprA SLOG" evidence="2">
    <location>
        <begin position="107"/>
        <end position="291"/>
    </location>
</feature>
<name>A0A938XT25_9FIRM</name>
<sequence length="351" mass="39715">MLYTQKDYMKFALIVSDYEQKKYPQSKLSLHLLTTIFQHSLRQEINIFSCSKQQRENIITTAFDHNQYYESRVKKAKQVFLNQEYLNKLTSQVETELELCQKNNINFLEYESKDYPAPLQEIATPPVVLFYQGQLPSDAALQQSLAVVGSRDCEQYGQNIAHSAGRILSEHGWWNISGLAAGCDTNGHWGSLEANGLTGAVLAHGLAADIYPPENKDLAAEIISSGGFLLSEVAPSTSTAPHFFKWRDRLQSGLTKGIFVVETGRTGGTLHTTNYALRQGKQVYVWEPTTPSILPEEKIEGNLMLVGLKEPNDNFKIKSQQRLDKINSLSCPRELIDEFERLQQEELTFQF</sequence>
<dbReference type="InterPro" id="IPR057666">
    <property type="entry name" value="DrpA_SLOG"/>
</dbReference>
<comment type="similarity">
    <text evidence="1">Belongs to the DprA/Smf family.</text>
</comment>
<dbReference type="PANTHER" id="PTHR43022:SF1">
    <property type="entry name" value="PROTEIN SMF"/>
    <property type="match status" value="1"/>
</dbReference>
<evidence type="ECO:0000259" key="2">
    <source>
        <dbReference type="Pfam" id="PF02481"/>
    </source>
</evidence>
<organism evidence="3 4">
    <name type="scientific">Halanaerobacter jeridensis</name>
    <dbReference type="NCBI Taxonomy" id="706427"/>
    <lineage>
        <taxon>Bacteria</taxon>
        <taxon>Bacillati</taxon>
        <taxon>Bacillota</taxon>
        <taxon>Clostridia</taxon>
        <taxon>Halanaerobiales</taxon>
        <taxon>Halobacteroidaceae</taxon>
        <taxon>Halanaerobacter</taxon>
    </lineage>
</organism>
<dbReference type="InterPro" id="IPR003488">
    <property type="entry name" value="DprA"/>
</dbReference>
<dbReference type="Gene3D" id="3.40.50.450">
    <property type="match status" value="1"/>
</dbReference>
<dbReference type="PANTHER" id="PTHR43022">
    <property type="entry name" value="PROTEIN SMF"/>
    <property type="match status" value="1"/>
</dbReference>